<evidence type="ECO:0000256" key="1">
    <source>
        <dbReference type="ARBA" id="ARBA00004651"/>
    </source>
</evidence>
<feature type="transmembrane region" description="Helical" evidence="6">
    <location>
        <begin position="337"/>
        <end position="357"/>
    </location>
</feature>
<feature type="transmembrane region" description="Helical" evidence="6">
    <location>
        <begin position="306"/>
        <end position="325"/>
    </location>
</feature>
<evidence type="ECO:0000256" key="4">
    <source>
        <dbReference type="ARBA" id="ARBA00022989"/>
    </source>
</evidence>
<protein>
    <submittedName>
        <fullName evidence="8">DNA internalization-related competence protein ComEC/Rec2</fullName>
    </submittedName>
</protein>
<feature type="transmembrane region" description="Helical" evidence="6">
    <location>
        <begin position="363"/>
        <end position="383"/>
    </location>
</feature>
<keyword evidence="5 6" id="KW-0472">Membrane</keyword>
<dbReference type="AlphaFoldDB" id="A0A068NP61"/>
<feature type="transmembrane region" description="Helical" evidence="6">
    <location>
        <begin position="390"/>
        <end position="414"/>
    </location>
</feature>
<accession>A0A068NP61</accession>
<keyword evidence="9" id="KW-1185">Reference proteome</keyword>
<dbReference type="InterPro" id="IPR052159">
    <property type="entry name" value="Competence_DNA_uptake"/>
</dbReference>
<dbReference type="PANTHER" id="PTHR30619">
    <property type="entry name" value="DNA INTERNALIZATION/COMPETENCE PROTEIN COMEC/REC2"/>
    <property type="match status" value="1"/>
</dbReference>
<feature type="transmembrane region" description="Helical" evidence="6">
    <location>
        <begin position="426"/>
        <end position="445"/>
    </location>
</feature>
<dbReference type="PANTHER" id="PTHR30619:SF1">
    <property type="entry name" value="RECOMBINATION PROTEIN 2"/>
    <property type="match status" value="1"/>
</dbReference>
<keyword evidence="4 6" id="KW-1133">Transmembrane helix</keyword>
<feature type="transmembrane region" description="Helical" evidence="6">
    <location>
        <begin position="283"/>
        <end position="300"/>
    </location>
</feature>
<evidence type="ECO:0000256" key="3">
    <source>
        <dbReference type="ARBA" id="ARBA00022692"/>
    </source>
</evidence>
<dbReference type="KEGG" id="fgi:OP10G_1784"/>
<feature type="transmembrane region" description="Helical" evidence="6">
    <location>
        <begin position="241"/>
        <end position="262"/>
    </location>
</feature>
<feature type="transmembrane region" description="Helical" evidence="6">
    <location>
        <begin position="45"/>
        <end position="62"/>
    </location>
</feature>
<evidence type="ECO:0000313" key="9">
    <source>
        <dbReference type="Proteomes" id="UP000027982"/>
    </source>
</evidence>
<evidence type="ECO:0000313" key="8">
    <source>
        <dbReference type="EMBL" id="AIE85152.1"/>
    </source>
</evidence>
<dbReference type="EMBL" id="CP007139">
    <property type="protein sequence ID" value="AIE85152.1"/>
    <property type="molecule type" value="Genomic_DNA"/>
</dbReference>
<evidence type="ECO:0000256" key="2">
    <source>
        <dbReference type="ARBA" id="ARBA00022475"/>
    </source>
</evidence>
<reference evidence="8 9" key="1">
    <citation type="journal article" date="2014" name="PLoS ONE">
        <title>The first complete genome sequence of the class fimbriimonadia in the phylum armatimonadetes.</title>
        <authorList>
            <person name="Hu Z.Y."/>
            <person name="Wang Y.Z."/>
            <person name="Im W.T."/>
            <person name="Wang S.Y."/>
            <person name="Zhao G.P."/>
            <person name="Zheng H.J."/>
            <person name="Quan Z.X."/>
        </authorList>
    </citation>
    <scope>NUCLEOTIDE SEQUENCE [LARGE SCALE GENOMIC DNA]</scope>
    <source>
        <strain evidence="8">Gsoil 348</strain>
    </source>
</reference>
<dbReference type="HOGENOM" id="CLU_605130_0_0_0"/>
<dbReference type="NCBIfam" id="TIGR00360">
    <property type="entry name" value="ComEC_N-term"/>
    <property type="match status" value="1"/>
</dbReference>
<evidence type="ECO:0000256" key="6">
    <source>
        <dbReference type="SAM" id="Phobius"/>
    </source>
</evidence>
<dbReference type="eggNOG" id="COG0658">
    <property type="taxonomic scope" value="Bacteria"/>
</dbReference>
<proteinExistence type="predicted"/>
<comment type="subcellular location">
    <subcellularLocation>
        <location evidence="1">Cell membrane</location>
        <topology evidence="1">Multi-pass membrane protein</topology>
    </subcellularLocation>
</comment>
<dbReference type="STRING" id="661478.OP10G_1784"/>
<dbReference type="InterPro" id="IPR004477">
    <property type="entry name" value="ComEC_N"/>
</dbReference>
<name>A0A068NP61_FIMGI</name>
<feature type="transmembrane region" description="Helical" evidence="6">
    <location>
        <begin position="211"/>
        <end position="235"/>
    </location>
</feature>
<sequence length="452" mass="49065">MRDMLGRRPLLVLGAGLVVGLTALAHPINLLFSLVFLAWAESKNARIWLGIGLIFGLILAPPDLNSIFERMPVHGSATVVGIPKVGEYGTTVNMELAGRTWRATLADCPTVGLGDRIEVDGVGLPLREGSERFLLLHGVTGRLQVREAHLLEPGPRLWQYAASWRHSFSDLTAKWLPPESAALTQALCFDLNGELDPKTTDRLRQTGTIHVVSASGLHVFLIAASLMGLLSLLPIPRGAQVLLVGLLLTMYAGATGLSPPVVRAVLMSIVGLSAYLFRRERDALSALAFAGVIYLLWQPRQVYDPGFQLSFVTVGAMALFLHRRPKRHLAREKLEEALWVSWVAFLASTPLVAYHFGGVSLSALPANLLVALPVSVAVISAFLAQILGWILPALGVGILSCVTGPMSGAVLWLVEHLSGPGWYFEVPGFSAYLLPLFYGLLLLTWRQRIVHP</sequence>
<gene>
    <name evidence="8" type="ORF">OP10G_1784</name>
</gene>
<evidence type="ECO:0000259" key="7">
    <source>
        <dbReference type="Pfam" id="PF03772"/>
    </source>
</evidence>
<keyword evidence="3 6" id="KW-0812">Transmembrane</keyword>
<dbReference type="Pfam" id="PF03772">
    <property type="entry name" value="Competence"/>
    <property type="match status" value="1"/>
</dbReference>
<evidence type="ECO:0000256" key="5">
    <source>
        <dbReference type="ARBA" id="ARBA00023136"/>
    </source>
</evidence>
<keyword evidence="2" id="KW-1003">Cell membrane</keyword>
<dbReference type="Proteomes" id="UP000027982">
    <property type="component" value="Chromosome"/>
</dbReference>
<organism evidence="8 9">
    <name type="scientific">Fimbriimonas ginsengisoli Gsoil 348</name>
    <dbReference type="NCBI Taxonomy" id="661478"/>
    <lineage>
        <taxon>Bacteria</taxon>
        <taxon>Bacillati</taxon>
        <taxon>Armatimonadota</taxon>
        <taxon>Fimbriimonadia</taxon>
        <taxon>Fimbriimonadales</taxon>
        <taxon>Fimbriimonadaceae</taxon>
        <taxon>Fimbriimonas</taxon>
    </lineage>
</organism>
<feature type="domain" description="ComEC/Rec2-related protein" evidence="7">
    <location>
        <begin position="192"/>
        <end position="444"/>
    </location>
</feature>
<dbReference type="GO" id="GO:0005886">
    <property type="term" value="C:plasma membrane"/>
    <property type="evidence" value="ECO:0007669"/>
    <property type="project" value="UniProtKB-SubCell"/>
</dbReference>